<evidence type="ECO:0000313" key="3">
    <source>
        <dbReference type="Proteomes" id="UP001139104"/>
    </source>
</evidence>
<accession>A0ABS9ZAW2</accession>
<protein>
    <submittedName>
        <fullName evidence="2">FixH family protein</fullName>
    </submittedName>
</protein>
<comment type="caution">
    <text evidence="2">The sequence shown here is derived from an EMBL/GenBank/DDBJ whole genome shotgun (WGS) entry which is preliminary data.</text>
</comment>
<feature type="transmembrane region" description="Helical" evidence="1">
    <location>
        <begin position="20"/>
        <end position="43"/>
    </location>
</feature>
<sequence>MIREESDYRPSGRPLNARTVLLIILAFFGIILGVNFIMATFAVKTFSGLDANDPYDTGLAYNKEIAAAKAQGLLGWTVDLTRANDSGATQITVSVRDKAGKPVEGLDASLDFYFPATRKFDRTVPASPIAEGVYSGAAALRPGRWDLQLTLSRAGKRMFRSRNSFIVE</sequence>
<gene>
    <name evidence="2" type="ORF">K2U94_18255</name>
</gene>
<proteinExistence type="predicted"/>
<dbReference type="Pfam" id="PF05751">
    <property type="entry name" value="FixH"/>
    <property type="match status" value="1"/>
</dbReference>
<name>A0ABS9ZAW2_9HYPH</name>
<keyword evidence="1" id="KW-0812">Transmembrane</keyword>
<dbReference type="RefSeq" id="WP_243068572.1">
    <property type="nucleotide sequence ID" value="NZ_JAIVFK010000005.1"/>
</dbReference>
<evidence type="ECO:0000256" key="1">
    <source>
        <dbReference type="SAM" id="Phobius"/>
    </source>
</evidence>
<dbReference type="InterPro" id="IPR008620">
    <property type="entry name" value="FixH"/>
</dbReference>
<reference evidence="2" key="1">
    <citation type="journal article" date="2022" name="ISME J.">
        <title>Identification of active gaseous-alkane degraders at natural gas seeps.</title>
        <authorList>
            <person name="Farhan Ul Haque M."/>
            <person name="Hernandez M."/>
            <person name="Crombie A.T."/>
            <person name="Murrell J.C."/>
        </authorList>
    </citation>
    <scope>NUCLEOTIDE SEQUENCE</scope>
    <source>
        <strain evidence="2">PC2</strain>
    </source>
</reference>
<dbReference type="Proteomes" id="UP001139104">
    <property type="component" value="Unassembled WGS sequence"/>
</dbReference>
<dbReference type="InterPro" id="IPR018037">
    <property type="entry name" value="FixH_proteobacterial"/>
</dbReference>
<dbReference type="PIRSF" id="PIRSF011386">
    <property type="entry name" value="FixH"/>
    <property type="match status" value="1"/>
</dbReference>
<keyword evidence="3" id="KW-1185">Reference proteome</keyword>
<organism evidence="2 3">
    <name type="scientific">Candidatus Rhodoblastus alkanivorans</name>
    <dbReference type="NCBI Taxonomy" id="2954117"/>
    <lineage>
        <taxon>Bacteria</taxon>
        <taxon>Pseudomonadati</taxon>
        <taxon>Pseudomonadota</taxon>
        <taxon>Alphaproteobacteria</taxon>
        <taxon>Hyphomicrobiales</taxon>
        <taxon>Rhodoblastaceae</taxon>
        <taxon>Rhodoblastus</taxon>
    </lineage>
</organism>
<keyword evidence="1" id="KW-1133">Transmembrane helix</keyword>
<dbReference type="EMBL" id="JAIVFP010000001">
    <property type="protein sequence ID" value="MCI4684686.1"/>
    <property type="molecule type" value="Genomic_DNA"/>
</dbReference>
<evidence type="ECO:0000313" key="2">
    <source>
        <dbReference type="EMBL" id="MCI4684686.1"/>
    </source>
</evidence>
<keyword evidence="1" id="KW-0472">Membrane</keyword>